<dbReference type="GO" id="GO:0004190">
    <property type="term" value="F:aspartic-type endopeptidase activity"/>
    <property type="evidence" value="ECO:0007669"/>
    <property type="project" value="UniProtKB-KW"/>
</dbReference>
<dbReference type="EMBL" id="AB290569">
    <property type="protein sequence ID" value="BAF73673.1"/>
    <property type="molecule type" value="Genomic_DNA"/>
</dbReference>
<dbReference type="PANTHER" id="PTHR30302">
    <property type="entry name" value="HYDROGENASE 1 MATURATION PROTEASE"/>
    <property type="match status" value="1"/>
</dbReference>
<comment type="similarity">
    <text evidence="1">Belongs to the peptidase A31 family.</text>
</comment>
<dbReference type="NCBIfam" id="TIGR00072">
    <property type="entry name" value="hydrog_prot"/>
    <property type="match status" value="1"/>
</dbReference>
<dbReference type="CDD" id="cd06063">
    <property type="entry name" value="H2MP_Cyano-H2up"/>
    <property type="match status" value="1"/>
</dbReference>
<evidence type="ECO:0000256" key="1">
    <source>
        <dbReference type="ARBA" id="ARBA00006814"/>
    </source>
</evidence>
<dbReference type="PANTHER" id="PTHR30302:SF1">
    <property type="entry name" value="HYDROGENASE 2 MATURATION PROTEASE"/>
    <property type="match status" value="1"/>
</dbReference>
<evidence type="ECO:0000256" key="2">
    <source>
        <dbReference type="ARBA" id="ARBA00022670"/>
    </source>
</evidence>
<dbReference type="OMA" id="HSFRWDH"/>
<proteinExistence type="inferred from homology"/>
<dbReference type="InterPro" id="IPR023430">
    <property type="entry name" value="Pept_HybD-like_dom_sf"/>
</dbReference>
<keyword evidence="2 5" id="KW-0645">Protease</keyword>
<keyword evidence="3" id="KW-0064">Aspartyl protease</keyword>
<dbReference type="InterPro" id="IPR000671">
    <property type="entry name" value="Peptidase_A31"/>
</dbReference>
<evidence type="ECO:0000313" key="5">
    <source>
        <dbReference type="EMBL" id="BAF73673.1"/>
    </source>
</evidence>
<gene>
    <name evidence="5" type="primary">hoxM</name>
</gene>
<keyword evidence="4" id="KW-0378">Hydrolase</keyword>
<sequence length="252" mass="27608">MRKVVIVGCGNPIRGDDGVGPRLIRYLWERGLPPHIKLVDGGTSGIDVVFHMEGADEVVFVDACCTGEKPGTVFCVPHEEVEELPSSEEANLHSIKWYHAVAIARHLLNGNYPKSIKVYLIEGKSFGIGEVLSEEVESAMKRLAERIIKEYSIEGGKVVELELKEDGYLIIPADVAERYLGGCMSVLVIPRGMHFTLLPLPTSAQGGLLLKRINKEGDRAVLLWELLPPGTPFGKKKAVWSDEEGGLVVSLI</sequence>
<accession>A7BI66</accession>
<dbReference type="RefSeq" id="WP_012963101.1">
    <property type="nucleotide sequence ID" value="NZ_JAXSNK010000005.1"/>
</dbReference>
<dbReference type="Pfam" id="PF01750">
    <property type="entry name" value="HycI"/>
    <property type="match status" value="1"/>
</dbReference>
<protein>
    <submittedName>
        <fullName evidence="5">Ni,Fe-hydrogenase maturation protease</fullName>
    </submittedName>
</protein>
<evidence type="ECO:0000256" key="3">
    <source>
        <dbReference type="ARBA" id="ARBA00022750"/>
    </source>
</evidence>
<dbReference type="SUPFAM" id="SSF53163">
    <property type="entry name" value="HybD-like"/>
    <property type="match status" value="1"/>
</dbReference>
<dbReference type="PRINTS" id="PR00446">
    <property type="entry name" value="HYDRGNUPTAKE"/>
</dbReference>
<dbReference type="AlphaFoldDB" id="A7BI66"/>
<reference evidence="5" key="1">
    <citation type="journal article" date="2007" name="J. Biosci. Bioeng.">
        <title>Sequencing and reverse transcription-polymerase chain reaction (RT-PCR) analysis of four hydrogenase gene clusters from an obligately autotrophic hydrogen-oxidizing bacterium, Hydrogenobacter thermophilus TK-6.</title>
        <authorList>
            <person name="Ueda Y."/>
            <person name="Yamamoto Y."/>
            <person name="Urasaki T."/>
            <person name="Arai H."/>
            <person name="Ishii M."/>
            <person name="Igarashi Y."/>
        </authorList>
    </citation>
    <scope>NUCLEOTIDE SEQUENCE</scope>
    <source>
        <strain evidence="5">TK-6</strain>
    </source>
</reference>
<name>A7BI66_HYDTH</name>
<organism evidence="5">
    <name type="scientific">Hydrogenobacter thermophilus</name>
    <dbReference type="NCBI Taxonomy" id="940"/>
    <lineage>
        <taxon>Bacteria</taxon>
        <taxon>Pseudomonadati</taxon>
        <taxon>Aquificota</taxon>
        <taxon>Aquificia</taxon>
        <taxon>Aquificales</taxon>
        <taxon>Aquificaceae</taxon>
        <taxon>Hydrogenobacter</taxon>
    </lineage>
</organism>
<dbReference type="Gene3D" id="3.40.50.1450">
    <property type="entry name" value="HybD-like"/>
    <property type="match status" value="1"/>
</dbReference>
<evidence type="ECO:0000256" key="4">
    <source>
        <dbReference type="ARBA" id="ARBA00022801"/>
    </source>
</evidence>
<dbReference type="GO" id="GO:0016485">
    <property type="term" value="P:protein processing"/>
    <property type="evidence" value="ECO:0007669"/>
    <property type="project" value="TreeGrafter"/>
</dbReference>
<dbReference type="GO" id="GO:0008047">
    <property type="term" value="F:enzyme activator activity"/>
    <property type="evidence" value="ECO:0007669"/>
    <property type="project" value="InterPro"/>
</dbReference>